<dbReference type="EMBL" id="LT598465">
    <property type="protein sequence ID" value="SCU92194.1"/>
    <property type="molecule type" value="Genomic_DNA"/>
</dbReference>
<evidence type="ECO:0000259" key="8">
    <source>
        <dbReference type="SMART" id="SM01349"/>
    </source>
</evidence>
<feature type="compositionally biased region" description="Polar residues" evidence="7">
    <location>
        <begin position="581"/>
        <end position="603"/>
    </location>
</feature>
<feature type="domain" description="TOG" evidence="8">
    <location>
        <begin position="277"/>
        <end position="516"/>
    </location>
</feature>
<feature type="compositionally biased region" description="Basic and acidic residues" evidence="7">
    <location>
        <begin position="1024"/>
        <end position="1040"/>
    </location>
</feature>
<keyword evidence="5" id="KW-0493">Microtubule</keyword>
<dbReference type="InterPro" id="IPR034085">
    <property type="entry name" value="TOG"/>
</dbReference>
<keyword evidence="6" id="KW-0498">Mitosis</keyword>
<comment type="similarity">
    <text evidence="2">Belongs to the CLASP family.</text>
</comment>
<evidence type="ECO:0000313" key="9">
    <source>
        <dbReference type="EMBL" id="SCU92194.1"/>
    </source>
</evidence>
<dbReference type="InterPro" id="IPR016024">
    <property type="entry name" value="ARM-type_fold"/>
</dbReference>
<dbReference type="GO" id="GO:0005881">
    <property type="term" value="C:cytoplasmic microtubule"/>
    <property type="evidence" value="ECO:0007669"/>
    <property type="project" value="TreeGrafter"/>
</dbReference>
<dbReference type="Pfam" id="PF12348">
    <property type="entry name" value="CLASP_N"/>
    <property type="match status" value="1"/>
</dbReference>
<evidence type="ECO:0000256" key="6">
    <source>
        <dbReference type="ARBA" id="ARBA00022776"/>
    </source>
</evidence>
<dbReference type="GO" id="GO:0008017">
    <property type="term" value="F:microtubule binding"/>
    <property type="evidence" value="ECO:0007669"/>
    <property type="project" value="TreeGrafter"/>
</dbReference>
<dbReference type="GO" id="GO:0005815">
    <property type="term" value="C:microtubule organizing center"/>
    <property type="evidence" value="ECO:0007669"/>
    <property type="project" value="TreeGrafter"/>
</dbReference>
<dbReference type="GO" id="GO:0060172">
    <property type="term" value="P:astral microtubule depolymerization"/>
    <property type="evidence" value="ECO:0007669"/>
    <property type="project" value="TreeGrafter"/>
</dbReference>
<evidence type="ECO:0000256" key="4">
    <source>
        <dbReference type="ARBA" id="ARBA00022618"/>
    </source>
</evidence>
<evidence type="ECO:0000313" key="10">
    <source>
        <dbReference type="Proteomes" id="UP000191024"/>
    </source>
</evidence>
<dbReference type="SMART" id="SM01349">
    <property type="entry name" value="TOG"/>
    <property type="match status" value="1"/>
</dbReference>
<gene>
    <name evidence="9" type="ORF">LAMI_0E09208G</name>
</gene>
<name>A0A1G4JNS4_9SACH</name>
<feature type="region of interest" description="Disordered" evidence="7">
    <location>
        <begin position="1010"/>
        <end position="1050"/>
    </location>
</feature>
<evidence type="ECO:0000256" key="2">
    <source>
        <dbReference type="ARBA" id="ARBA00009549"/>
    </source>
</evidence>
<keyword evidence="10" id="KW-1185">Reference proteome</keyword>
<dbReference type="InterPro" id="IPR011989">
    <property type="entry name" value="ARM-like"/>
</dbReference>
<dbReference type="PANTHER" id="PTHR21567">
    <property type="entry name" value="CLASP"/>
    <property type="match status" value="1"/>
</dbReference>
<dbReference type="GO" id="GO:1990023">
    <property type="term" value="C:mitotic spindle midzone"/>
    <property type="evidence" value="ECO:0007669"/>
    <property type="project" value="TreeGrafter"/>
</dbReference>
<feature type="compositionally biased region" description="Polar residues" evidence="7">
    <location>
        <begin position="536"/>
        <end position="553"/>
    </location>
</feature>
<evidence type="ECO:0000256" key="7">
    <source>
        <dbReference type="SAM" id="MobiDB-lite"/>
    </source>
</evidence>
<comment type="subcellular location">
    <subcellularLocation>
        <location evidence="1">Cytoplasm</location>
        <location evidence="1">Cytoskeleton</location>
        <location evidence="1">Spindle</location>
    </subcellularLocation>
</comment>
<dbReference type="GO" id="GO:0051301">
    <property type="term" value="P:cell division"/>
    <property type="evidence" value="ECO:0007669"/>
    <property type="project" value="UniProtKB-KW"/>
</dbReference>
<dbReference type="Proteomes" id="UP000191024">
    <property type="component" value="Chromosome E"/>
</dbReference>
<dbReference type="OrthoDB" id="46159at2759"/>
<sequence length="1360" mass="153992">MASRRTFHLKDVLLDPGLPADAKIEELNGFKGHVKKELVHEPSISGYFEALCSLMENADSEDKRVVALSHSAVCYLMKRVAMQAPAHIDEKSIMRLGPALLSTIGGDRKIWSGSVKALEAIYLAQPKSFEACLERFCLRDATRIPTLLFVDELVVMHQRNKQNPLETLNQFKSLFLIALNVPEGLTLQDVGLVRDILSKYYTKHSMIVFSKGIKKDTTRSTFLESHTTSDVGPVGSSQNEEEKEADTFNEAQELQSLIKEHSSTSDDLKATNYVTIESLKKDLEEITSPFMANKETEQNWRRRQESVIQLRSIVKGNAPTYFEDDFIYMLKEFQVPDCLSKAVYSLRTSLSVNGSNLIKELALRVGEGLDPLAESIFNPLKGLLSAMKKISSQNSFTSICVLLSGISFHSRIFQQCAQLSRDKNTAPRSFCAIFLRIFIIRFHIKLETYIPQICEWMKRSLSDAQTRVREEMRTTFWYFYKVYPEHASPILEGLSAQLKRALEASIPKHLGVDYLPSYNVSSESSRRSSLGYKTPSFANGMQPSQLQRNSGLRSASDPAGRSTSQALPHSSRERRHFSPMTFLNRNSGHSVAPTKTSNLDTSSPPSPNGHIDLTNELTQDQSNSLIKKYLGAAPNSDRKLSQSRHEIDEMLKYLDSDLANDRSQGLQLLRNLLLLDVRLPCDQIKSSMSQLMTETSSQMKDLLRTQEFFRLIDLETYIELSAINKENPQFLVQNRDASEIVDAVILLLNKTHVDHRDSSMHYIKYRRVIADFCLVVVDCLISNFTVIDDVVFKAVTSQIINIYGGELNTELYSNVLFHLWSHDKRAFVAILTNAPHYTKSSIGRELAARCSEFPLNSINLEEDSNEIIVPEEKFCMEMTMVNPLLTRKRTNSTSSVVINDLKEVGYKGNEENGRELSENVTNHPIVPLMEEEGFTKFGGFSKLSGMTRIVSLYEKDELEEQHDEHVSKLDFEGDTNMSAGRVSNDENAQNVDLSDIFNQNGVIARPTEQRTNANEQLFPVNDALEDKTSNRTNDELKVKESQSNTPMEGSDYDLANVLDEMHIKKEEENSFLASSRRASNDLDIMSHIPSGTVLAHELNDILDRANHVLQLDDLSRAQDCVLQDLSSVPTSKVDEIIHFLLRANECHEFVDWLIAQNGYQDLCQLSSIILDYLASAFTSATELYSQCVQLTICVIILGGKTPFNKLRKEQIKMLYEFMFKSVAVLCSTENDFFYLLCEDARDLLIETNCTWNHYQQAAEPLLESENEVSDTLMSFIAESFIQLLQNSALDEKNVTFMKDQALRLLSSEDTKLRKAGYSYLALLWQRCEDKSTAIWFLELPVSRQNLIKLLSTGLPSKHES</sequence>
<evidence type="ECO:0000256" key="5">
    <source>
        <dbReference type="ARBA" id="ARBA00022701"/>
    </source>
</evidence>
<keyword evidence="4" id="KW-0132">Cell division</keyword>
<dbReference type="GO" id="GO:0005876">
    <property type="term" value="C:spindle microtubule"/>
    <property type="evidence" value="ECO:0007669"/>
    <property type="project" value="TreeGrafter"/>
</dbReference>
<evidence type="ECO:0000256" key="3">
    <source>
        <dbReference type="ARBA" id="ARBA00016012"/>
    </source>
</evidence>
<dbReference type="InterPro" id="IPR024395">
    <property type="entry name" value="CLASP_N_dom"/>
</dbReference>
<dbReference type="GO" id="GO:0090307">
    <property type="term" value="P:mitotic spindle assembly"/>
    <property type="evidence" value="ECO:0007669"/>
    <property type="project" value="TreeGrafter"/>
</dbReference>
<keyword evidence="6" id="KW-0131">Cell cycle</keyword>
<dbReference type="SUPFAM" id="SSF48371">
    <property type="entry name" value="ARM repeat"/>
    <property type="match status" value="1"/>
</dbReference>
<reference evidence="9 10" key="1">
    <citation type="submission" date="2016-03" db="EMBL/GenBank/DDBJ databases">
        <authorList>
            <person name="Devillers H."/>
        </authorList>
    </citation>
    <scope>NUCLEOTIDE SEQUENCE [LARGE SCALE GENOMIC DNA]</scope>
    <source>
        <strain evidence="9">CBS 11717</strain>
    </source>
</reference>
<proteinExistence type="inferred from homology"/>
<feature type="region of interest" description="Disordered" evidence="7">
    <location>
        <begin position="520"/>
        <end position="612"/>
    </location>
</feature>
<protein>
    <recommendedName>
        <fullName evidence="3">Protein STU1</fullName>
    </recommendedName>
</protein>
<feature type="region of interest" description="Disordered" evidence="7">
    <location>
        <begin position="224"/>
        <end position="246"/>
    </location>
</feature>
<feature type="compositionally biased region" description="Polar residues" evidence="7">
    <location>
        <begin position="224"/>
        <end position="238"/>
    </location>
</feature>
<accession>A0A1G4JNS4</accession>
<dbReference type="STRING" id="1230905.A0A1G4JNS4"/>
<evidence type="ECO:0000256" key="1">
    <source>
        <dbReference type="ARBA" id="ARBA00004186"/>
    </source>
</evidence>
<dbReference type="Gene3D" id="1.25.10.10">
    <property type="entry name" value="Leucine-rich Repeat Variant"/>
    <property type="match status" value="1"/>
</dbReference>
<organism evidence="9 10">
    <name type="scientific">Lachancea mirantina</name>
    <dbReference type="NCBI Taxonomy" id="1230905"/>
    <lineage>
        <taxon>Eukaryota</taxon>
        <taxon>Fungi</taxon>
        <taxon>Dikarya</taxon>
        <taxon>Ascomycota</taxon>
        <taxon>Saccharomycotina</taxon>
        <taxon>Saccharomycetes</taxon>
        <taxon>Saccharomycetales</taxon>
        <taxon>Saccharomycetaceae</taxon>
        <taxon>Lachancea</taxon>
    </lineage>
</organism>
<dbReference type="PANTHER" id="PTHR21567:SF9">
    <property type="entry name" value="CLIP-ASSOCIATING PROTEIN"/>
    <property type="match status" value="1"/>
</dbReference>